<dbReference type="AlphaFoldDB" id="A0A857GUD0"/>
<keyword evidence="1" id="KW-1133">Transmembrane helix</keyword>
<evidence type="ECO:0000256" key="1">
    <source>
        <dbReference type="SAM" id="Phobius"/>
    </source>
</evidence>
<protein>
    <submittedName>
        <fullName evidence="2">Uncharacterized protein</fullName>
    </submittedName>
</protein>
<reference evidence="2 3" key="1">
    <citation type="submission" date="2017-10" db="EMBL/GenBank/DDBJ databases">
        <title>Coral associated bacteria.</title>
        <authorList>
            <person name="Wang X."/>
        </authorList>
    </citation>
    <scope>NUCLEOTIDE SEQUENCE [LARGE SCALE GENOMIC DNA]</scope>
    <source>
        <strain evidence="2 3">SCSIO 43005</strain>
    </source>
</reference>
<dbReference type="KEGG" id="hmd:CTT34_16740"/>
<dbReference type="RefSeq" id="WP_159343426.1">
    <property type="nucleotide sequence ID" value="NZ_CP024621.1"/>
</dbReference>
<sequence>MQTLSVQTGEAREAAYWDKRVVIVRILEEILIWHMSPTREFSANIYMNDIIRGEDMNDASQFWIGISPILFIMIATLIAGGYAVYNNIKRFKDK</sequence>
<gene>
    <name evidence="2" type="ORF">CTT34_16740</name>
</gene>
<proteinExistence type="predicted"/>
<feature type="transmembrane region" description="Helical" evidence="1">
    <location>
        <begin position="62"/>
        <end position="85"/>
    </location>
</feature>
<keyword evidence="1" id="KW-0472">Membrane</keyword>
<evidence type="ECO:0000313" key="3">
    <source>
        <dbReference type="Proteomes" id="UP000463949"/>
    </source>
</evidence>
<accession>A0A857GUD0</accession>
<organism evidence="2 3">
    <name type="scientific">Vreelandella aquamarina</name>
    <dbReference type="NCBI Taxonomy" id="77097"/>
    <lineage>
        <taxon>Bacteria</taxon>
        <taxon>Pseudomonadati</taxon>
        <taxon>Pseudomonadota</taxon>
        <taxon>Gammaproteobacteria</taxon>
        <taxon>Oceanospirillales</taxon>
        <taxon>Halomonadaceae</taxon>
        <taxon>Vreelandella</taxon>
    </lineage>
</organism>
<dbReference type="Proteomes" id="UP000463949">
    <property type="component" value="Chromosome"/>
</dbReference>
<dbReference type="EMBL" id="CP024621">
    <property type="protein sequence ID" value="QHD51201.1"/>
    <property type="molecule type" value="Genomic_DNA"/>
</dbReference>
<name>A0A857GUD0_9GAMM</name>
<keyword evidence="1" id="KW-0812">Transmembrane</keyword>
<evidence type="ECO:0000313" key="2">
    <source>
        <dbReference type="EMBL" id="QHD51201.1"/>
    </source>
</evidence>